<comment type="caution">
    <text evidence="2">The sequence shown here is derived from an EMBL/GenBank/DDBJ whole genome shotgun (WGS) entry which is preliminary data.</text>
</comment>
<name>A0ABV3EYN0_9ACTN</name>
<dbReference type="EMBL" id="JBEZNA010000109">
    <property type="protein sequence ID" value="MEU9581279.1"/>
    <property type="molecule type" value="Genomic_DNA"/>
</dbReference>
<gene>
    <name evidence="2" type="ORF">AB0D95_29090</name>
</gene>
<reference evidence="2 3" key="1">
    <citation type="submission" date="2024-06" db="EMBL/GenBank/DDBJ databases">
        <title>The Natural Products Discovery Center: Release of the First 8490 Sequenced Strains for Exploring Actinobacteria Biosynthetic Diversity.</title>
        <authorList>
            <person name="Kalkreuter E."/>
            <person name="Kautsar S.A."/>
            <person name="Yang D."/>
            <person name="Bader C.D."/>
            <person name="Teijaro C.N."/>
            <person name="Fluegel L."/>
            <person name="Davis C.M."/>
            <person name="Simpson J.R."/>
            <person name="Lauterbach L."/>
            <person name="Steele A.D."/>
            <person name="Gui C."/>
            <person name="Meng S."/>
            <person name="Li G."/>
            <person name="Viehrig K."/>
            <person name="Ye F."/>
            <person name="Su P."/>
            <person name="Kiefer A.F."/>
            <person name="Nichols A."/>
            <person name="Cepeda A.J."/>
            <person name="Yan W."/>
            <person name="Fan B."/>
            <person name="Jiang Y."/>
            <person name="Adhikari A."/>
            <person name="Zheng C.-J."/>
            <person name="Schuster L."/>
            <person name="Cowan T.M."/>
            <person name="Smanski M.J."/>
            <person name="Chevrette M.G."/>
            <person name="De Carvalho L.P.S."/>
            <person name="Shen B."/>
        </authorList>
    </citation>
    <scope>NUCLEOTIDE SEQUENCE [LARGE SCALE GENOMIC DNA]</scope>
    <source>
        <strain evidence="2 3">NPDC048117</strain>
    </source>
</reference>
<feature type="domain" description="6-phosphogluconate dehydrogenase NADP-binding" evidence="1">
    <location>
        <begin position="2"/>
        <end position="104"/>
    </location>
</feature>
<dbReference type="SUPFAM" id="SSF51735">
    <property type="entry name" value="NAD(P)-binding Rossmann-fold domains"/>
    <property type="match status" value="1"/>
</dbReference>
<dbReference type="PANTHER" id="PTHR11811">
    <property type="entry name" value="6-PHOSPHOGLUCONATE DEHYDROGENASE"/>
    <property type="match status" value="1"/>
</dbReference>
<accession>A0ABV3EYN0</accession>
<evidence type="ECO:0000313" key="3">
    <source>
        <dbReference type="Proteomes" id="UP001551584"/>
    </source>
</evidence>
<proteinExistence type="predicted"/>
<dbReference type="PRINTS" id="PR00076">
    <property type="entry name" value="6PGDHDRGNASE"/>
</dbReference>
<dbReference type="InterPro" id="IPR006183">
    <property type="entry name" value="Pgluconate_DH"/>
</dbReference>
<sequence>MQLGLIGLGKMGGNMRERIRRAGHTVIGYDRDPGLSDVASLAELADSLDAPRVVWVMVPAGAPTQSVIDELSGLLEPGDVVVDGGNSRWTDDEKHAAELAEKGIG</sequence>
<evidence type="ECO:0000259" key="1">
    <source>
        <dbReference type="Pfam" id="PF03446"/>
    </source>
</evidence>
<protein>
    <submittedName>
        <fullName evidence="2">NAD(P)-binding domain-containing protein</fullName>
    </submittedName>
</protein>
<dbReference type="InterPro" id="IPR036291">
    <property type="entry name" value="NAD(P)-bd_dom_sf"/>
</dbReference>
<keyword evidence="3" id="KW-1185">Reference proteome</keyword>
<feature type="non-terminal residue" evidence="2">
    <location>
        <position position="105"/>
    </location>
</feature>
<organism evidence="2 3">
    <name type="scientific">Streptomyces chilikensis</name>
    <dbReference type="NCBI Taxonomy" id="1194079"/>
    <lineage>
        <taxon>Bacteria</taxon>
        <taxon>Bacillati</taxon>
        <taxon>Actinomycetota</taxon>
        <taxon>Actinomycetes</taxon>
        <taxon>Kitasatosporales</taxon>
        <taxon>Streptomycetaceae</taxon>
        <taxon>Streptomyces</taxon>
    </lineage>
</organism>
<evidence type="ECO:0000313" key="2">
    <source>
        <dbReference type="EMBL" id="MEU9581279.1"/>
    </source>
</evidence>
<dbReference type="RefSeq" id="WP_359277765.1">
    <property type="nucleotide sequence ID" value="NZ_JBEZNA010000109.1"/>
</dbReference>
<dbReference type="Pfam" id="PF03446">
    <property type="entry name" value="NAD_binding_2"/>
    <property type="match status" value="1"/>
</dbReference>
<dbReference type="InterPro" id="IPR006115">
    <property type="entry name" value="6PGDH_NADP-bd"/>
</dbReference>
<dbReference type="Proteomes" id="UP001551584">
    <property type="component" value="Unassembled WGS sequence"/>
</dbReference>
<dbReference type="Gene3D" id="3.40.50.720">
    <property type="entry name" value="NAD(P)-binding Rossmann-like Domain"/>
    <property type="match status" value="1"/>
</dbReference>